<keyword evidence="3" id="KW-1185">Reference proteome</keyword>
<reference evidence="2" key="1">
    <citation type="journal article" date="2020" name="Phytopathology">
        <title>Genome Sequence Resources of Colletotrichum truncatum, C. plurivorum, C. musicola, and C. sojae: Four Species Pathogenic to Soybean (Glycine max).</title>
        <authorList>
            <person name="Rogerio F."/>
            <person name="Boufleur T.R."/>
            <person name="Ciampi-Guillardi M."/>
            <person name="Sukno S.A."/>
            <person name="Thon M.R."/>
            <person name="Massola Junior N.S."/>
            <person name="Baroncelli R."/>
        </authorList>
    </citation>
    <scope>NUCLEOTIDE SEQUENCE</scope>
    <source>
        <strain evidence="2">LFN0074</strain>
    </source>
</reference>
<evidence type="ECO:0000256" key="1">
    <source>
        <dbReference type="SAM" id="MobiDB-lite"/>
    </source>
</evidence>
<gene>
    <name evidence="2" type="ORF">CMUS01_00315</name>
</gene>
<name>A0A8H6NYW4_9PEZI</name>
<proteinExistence type="predicted"/>
<feature type="region of interest" description="Disordered" evidence="1">
    <location>
        <begin position="1"/>
        <end position="51"/>
    </location>
</feature>
<dbReference type="Proteomes" id="UP000639643">
    <property type="component" value="Unassembled WGS sequence"/>
</dbReference>
<sequence>MMGGADGTGRQGGKTPDGKGGEKDEQVGRLADTAGTPTRKDSDVTQGDPISERQCWFQDVGPGPNVEIGGCGASVWLDSQRSPGSTGPDGTFFNGQWLKLQLQL</sequence>
<feature type="compositionally biased region" description="Gly residues" evidence="1">
    <location>
        <begin position="1"/>
        <end position="12"/>
    </location>
</feature>
<accession>A0A8H6NYW4</accession>
<evidence type="ECO:0000313" key="2">
    <source>
        <dbReference type="EMBL" id="KAF6845215.1"/>
    </source>
</evidence>
<dbReference type="AlphaFoldDB" id="A0A8H6NYW4"/>
<protein>
    <submittedName>
        <fullName evidence="2">Uncharacterized protein</fullName>
    </submittedName>
</protein>
<dbReference type="EMBL" id="WIGM01000004">
    <property type="protein sequence ID" value="KAF6845215.1"/>
    <property type="molecule type" value="Genomic_DNA"/>
</dbReference>
<feature type="compositionally biased region" description="Basic and acidic residues" evidence="1">
    <location>
        <begin position="16"/>
        <end position="27"/>
    </location>
</feature>
<evidence type="ECO:0000313" key="3">
    <source>
        <dbReference type="Proteomes" id="UP000639643"/>
    </source>
</evidence>
<organism evidence="2 3">
    <name type="scientific">Colletotrichum musicola</name>
    <dbReference type="NCBI Taxonomy" id="2175873"/>
    <lineage>
        <taxon>Eukaryota</taxon>
        <taxon>Fungi</taxon>
        <taxon>Dikarya</taxon>
        <taxon>Ascomycota</taxon>
        <taxon>Pezizomycotina</taxon>
        <taxon>Sordariomycetes</taxon>
        <taxon>Hypocreomycetidae</taxon>
        <taxon>Glomerellales</taxon>
        <taxon>Glomerellaceae</taxon>
        <taxon>Colletotrichum</taxon>
        <taxon>Colletotrichum orchidearum species complex</taxon>
    </lineage>
</organism>
<comment type="caution">
    <text evidence="2">The sequence shown here is derived from an EMBL/GenBank/DDBJ whole genome shotgun (WGS) entry which is preliminary data.</text>
</comment>